<evidence type="ECO:0000259" key="1">
    <source>
        <dbReference type="PROSITE" id="PS50263"/>
    </source>
</evidence>
<dbReference type="eggNOG" id="COG0388">
    <property type="taxonomic scope" value="Bacteria"/>
</dbReference>
<sequence length="286" mass="31563">MSRPLPIALVQYAAPRDRVLETFSERLRALRQVYSQTRLFLYPEHHLSPVENFASEAEAAEACAEPLDGPRDAALASLAAELDIWLVPGSFFERGDDGRIYNTMAVYSPQGERVAAYRKIFPWRPYETLAAGSEFKVFNMPGVGRIGLSICYDAWFPESARHLAWMGAELILNVVKTPTGDRAQETVLARANAIANQVFVASVNAAAPDGIGRSLLVDPQGTVRQSTEDTGELVLGDVIDLDEVANVQRYGTAGVTRPWGQFDHVDTVLELPLYGGTLDPARWRRD</sequence>
<dbReference type="PROSITE" id="PS50263">
    <property type="entry name" value="CN_HYDROLASE"/>
    <property type="match status" value="1"/>
</dbReference>
<dbReference type="EMBL" id="APNK01000041">
    <property type="protein sequence ID" value="KEZ76057.1"/>
    <property type="molecule type" value="Genomic_DNA"/>
</dbReference>
<dbReference type="InterPro" id="IPR036526">
    <property type="entry name" value="C-N_Hydrolase_sf"/>
</dbReference>
<name>A0A084IH73_SALHC</name>
<dbReference type="GO" id="GO:0016787">
    <property type="term" value="F:hydrolase activity"/>
    <property type="evidence" value="ECO:0007669"/>
    <property type="project" value="UniProtKB-KW"/>
</dbReference>
<keyword evidence="3" id="KW-1185">Reference proteome</keyword>
<proteinExistence type="predicted"/>
<keyword evidence="2" id="KW-0378">Hydrolase</keyword>
<dbReference type="PATRIC" id="fig|1304275.5.peg.3463"/>
<feature type="domain" description="CN hydrolase" evidence="1">
    <location>
        <begin position="5"/>
        <end position="241"/>
    </location>
</feature>
<dbReference type="OrthoDB" id="9803803at2"/>
<dbReference type="CDD" id="cd07197">
    <property type="entry name" value="nitrilase"/>
    <property type="match status" value="1"/>
</dbReference>
<evidence type="ECO:0000313" key="3">
    <source>
        <dbReference type="Proteomes" id="UP000028302"/>
    </source>
</evidence>
<dbReference type="InterPro" id="IPR003010">
    <property type="entry name" value="C-N_Hydrolase"/>
</dbReference>
<accession>A0A084IH73</accession>
<gene>
    <name evidence="2" type="ORF">C41B8_16904</name>
</gene>
<reference evidence="2 3" key="1">
    <citation type="submission" date="2013-03" db="EMBL/GenBank/DDBJ databases">
        <title>Salinisphaera hydrothermalis C41B8 Genome Sequencing.</title>
        <authorList>
            <person name="Li C."/>
            <person name="Lai Q."/>
            <person name="Shao Z."/>
        </authorList>
    </citation>
    <scope>NUCLEOTIDE SEQUENCE [LARGE SCALE GENOMIC DNA]</scope>
    <source>
        <strain evidence="2 3">C41B8</strain>
    </source>
</reference>
<organism evidence="2 3">
    <name type="scientific">Salinisphaera hydrothermalis (strain C41B8)</name>
    <dbReference type="NCBI Taxonomy" id="1304275"/>
    <lineage>
        <taxon>Bacteria</taxon>
        <taxon>Pseudomonadati</taxon>
        <taxon>Pseudomonadota</taxon>
        <taxon>Gammaproteobacteria</taxon>
        <taxon>Salinisphaerales</taxon>
        <taxon>Salinisphaeraceae</taxon>
        <taxon>Salinisphaera</taxon>
    </lineage>
</organism>
<dbReference type="STRING" id="1304275.C41B8_16904"/>
<protein>
    <submittedName>
        <fullName evidence="2">Hydrolase</fullName>
    </submittedName>
</protein>
<comment type="caution">
    <text evidence="2">The sequence shown here is derived from an EMBL/GenBank/DDBJ whole genome shotgun (WGS) entry which is preliminary data.</text>
</comment>
<evidence type="ECO:0000313" key="2">
    <source>
        <dbReference type="EMBL" id="KEZ76057.1"/>
    </source>
</evidence>
<dbReference type="SUPFAM" id="SSF56317">
    <property type="entry name" value="Carbon-nitrogen hydrolase"/>
    <property type="match status" value="1"/>
</dbReference>
<dbReference type="Pfam" id="PF00795">
    <property type="entry name" value="CN_hydrolase"/>
    <property type="match status" value="1"/>
</dbReference>
<dbReference type="AlphaFoldDB" id="A0A084IH73"/>
<dbReference type="PANTHER" id="PTHR23088:SF27">
    <property type="entry name" value="DEAMINATED GLUTATHIONE AMIDASE"/>
    <property type="match status" value="1"/>
</dbReference>
<dbReference type="Gene3D" id="3.60.110.10">
    <property type="entry name" value="Carbon-nitrogen hydrolase"/>
    <property type="match status" value="1"/>
</dbReference>
<dbReference type="RefSeq" id="WP_084189165.1">
    <property type="nucleotide sequence ID" value="NZ_APNK01000041.1"/>
</dbReference>
<dbReference type="PANTHER" id="PTHR23088">
    <property type="entry name" value="NITRILASE-RELATED"/>
    <property type="match status" value="1"/>
</dbReference>
<dbReference type="Proteomes" id="UP000028302">
    <property type="component" value="Unassembled WGS sequence"/>
</dbReference>